<sequence>MKKKKNTTYRKSDLKINYIDITDDCLTSRSGLSLFIAYLHGISLFPIIESLFGDLRKSKKGASAVEIFKQIFCFMMDGTSRHLVYFDDLKADKGYAACIETSEDDMASSHTIKRFFGNFSFVKVFVFRRLLQKLFIWRLNITKPAVVELGIDTMVMENDDAECRHGVKPTYKKKKGFQPLQMNWGRFFVDAVFRGGDKHSNHGDTVQKMILHIVNRIRKEYRHDVPIVIRMDSGFFDQKIFEFCEQLGVGYICGGKMYKDIKEFASETTRWRRFAAPGKKDIWEYAEFGTKRGNWKQFRRAIYCRLCNHGSQLRLPGTGPDTVIITNLGRGGTIDELLEKAGVMSEYVSANAIVAGYHVRGSDELVNRGFKDFGHEQLPFTRFTPNAAWYYMLLVGFFLFESFKEDAASPVVSITAYASTVRRQLIDVAGKIVRHSGQVVLKVARCAFEGLQLAEMLKRCIEPPVLQH</sequence>
<dbReference type="Pfam" id="PF13701">
    <property type="entry name" value="DDE_Tnp_1_4"/>
    <property type="match status" value="1"/>
</dbReference>
<dbReference type="InterPro" id="IPR025668">
    <property type="entry name" value="Tnp_DDE_dom"/>
</dbReference>
<gene>
    <name evidence="3" type="ORF">Q3M24_19355</name>
</gene>
<dbReference type="NCBIfam" id="NF033539">
    <property type="entry name" value="transpos_IS1380"/>
    <property type="match status" value="1"/>
</dbReference>
<name>A0AAU8LU69_9BACT</name>
<evidence type="ECO:0000256" key="1">
    <source>
        <dbReference type="SAM" id="Phobius"/>
    </source>
</evidence>
<dbReference type="AlphaFoldDB" id="A0AAU8LU69"/>
<reference evidence="3" key="1">
    <citation type="journal article" date="2024" name="Syst. Appl. Microbiol.">
        <title>First single-strain enrichments of Electrothrix cable bacteria, description of E. aestuarii sp. nov. and E. rattekaaiensis sp. nov., and proposal of a cable bacteria taxonomy following the rules of the SeqCode.</title>
        <authorList>
            <person name="Plum-Jensen L.E."/>
            <person name="Schramm A."/>
            <person name="Marshall I.P.G."/>
        </authorList>
    </citation>
    <scope>NUCLEOTIDE SEQUENCE</scope>
    <source>
        <strain evidence="3">Rat1</strain>
    </source>
</reference>
<keyword evidence="1" id="KW-0812">Transmembrane</keyword>
<dbReference type="InterPro" id="IPR047960">
    <property type="entry name" value="Transpos_IS1380"/>
</dbReference>
<feature type="domain" description="Transposase DDE" evidence="2">
    <location>
        <begin position="25"/>
        <end position="457"/>
    </location>
</feature>
<evidence type="ECO:0000313" key="3">
    <source>
        <dbReference type="EMBL" id="XCN72427.1"/>
    </source>
</evidence>
<proteinExistence type="predicted"/>
<keyword evidence="1" id="KW-1133">Transmembrane helix</keyword>
<dbReference type="KEGG" id="eaj:Q3M24_19355"/>
<feature type="transmembrane region" description="Helical" evidence="1">
    <location>
        <begin position="32"/>
        <end position="52"/>
    </location>
</feature>
<accession>A0AAU8LU69</accession>
<dbReference type="EMBL" id="CP159373">
    <property type="protein sequence ID" value="XCN72427.1"/>
    <property type="molecule type" value="Genomic_DNA"/>
</dbReference>
<organism evidence="3">
    <name type="scientific">Candidatus Electrothrix aestuarii</name>
    <dbReference type="NCBI Taxonomy" id="3062594"/>
    <lineage>
        <taxon>Bacteria</taxon>
        <taxon>Pseudomonadati</taxon>
        <taxon>Thermodesulfobacteriota</taxon>
        <taxon>Desulfobulbia</taxon>
        <taxon>Desulfobulbales</taxon>
        <taxon>Desulfobulbaceae</taxon>
        <taxon>Candidatus Electrothrix</taxon>
    </lineage>
</organism>
<evidence type="ECO:0000259" key="2">
    <source>
        <dbReference type="Pfam" id="PF13701"/>
    </source>
</evidence>
<keyword evidence="1" id="KW-0472">Membrane</keyword>
<reference evidence="3" key="2">
    <citation type="submission" date="2024-06" db="EMBL/GenBank/DDBJ databases">
        <authorList>
            <person name="Plum-Jensen L.E."/>
            <person name="Schramm A."/>
            <person name="Marshall I.P.G."/>
        </authorList>
    </citation>
    <scope>NUCLEOTIDE SEQUENCE</scope>
    <source>
        <strain evidence="3">Rat1</strain>
    </source>
</reference>
<protein>
    <submittedName>
        <fullName evidence="3">IS1380 family transposase</fullName>
    </submittedName>
</protein>